<dbReference type="Proteomes" id="UP001177595">
    <property type="component" value="Chromosome"/>
</dbReference>
<dbReference type="Pfam" id="PF13481">
    <property type="entry name" value="AAA_25"/>
    <property type="match status" value="1"/>
</dbReference>
<dbReference type="AlphaFoldDB" id="A0AA95GK51"/>
<feature type="region of interest" description="Disordered" evidence="1">
    <location>
        <begin position="706"/>
        <end position="729"/>
    </location>
</feature>
<reference evidence="2" key="1">
    <citation type="submission" date="2023-04" db="EMBL/GenBank/DDBJ databases">
        <title>Genome dynamics across the evolutionary transition to endosymbiosis.</title>
        <authorList>
            <person name="Siozios S."/>
            <person name="Nadal-Jimenez P."/>
            <person name="Azagi T."/>
            <person name="Sprong H."/>
            <person name="Frost C.L."/>
            <person name="Parratt S.R."/>
            <person name="Taylor G."/>
            <person name="Brettell L."/>
            <person name="Lew K.C."/>
            <person name="Croft L."/>
            <person name="King K.C."/>
            <person name="Brockhurst M.A."/>
            <person name="Hypsa V."/>
            <person name="Novakova E."/>
            <person name="Darby A.C."/>
            <person name="Hurst G.D.D."/>
        </authorList>
    </citation>
    <scope>NUCLEOTIDE SEQUENCE</scope>
    <source>
        <strain evidence="2">APv</strain>
    </source>
</reference>
<sequence length="729" mass="81206">MQINYSVGRSVSDQRPSPAVAGSFAEYQQAIKKLTKRINISPSDTKAIFDKKKKALNYIWGAMKNAKKGRNALNAGNRSVLWLDMDGCTLDAWEMLTGILGFYQCFAYTTASHEHPVAQGEQRWRIGFLLSREVTASEYAQLGPRIEQELMDCFELLSDLAIKWDRSVYEPSHMVFAPHEGAKYESFEGTVVDVDTLLASDNTPVIEQVDLPKPDNDDLTRLVDLQNINEQTFEDLRSAMFHPLVLADAAPRSDKHDAWAAMGCRLAWFIGTEFEDWARSIWLEWSAKGGGSQDDVDIAAKRWDDGKLKAERTGYQSIFALAQKKGWVNPGSERLKTAVVSEIELPVSQPHLGGYGTPGKFIVEGLIPVGVTAIYGASSTFKSYTALSISLRVALMEHRWAGRNIKGGSVLYIAAEGGSSIAPRVGAWADKYNNGNPIKNFYTLPRAVDLAEPKVVNGVLKEIKRIKDVTGEPVRMIVIDTLSQSMNSGDENSAGDMAKFLAGATKVASEIEAAVVFIHHTGKDSNKGMRGSSAAFANVDSVIKVERVGESVNLINEKQRTGPTQPTKSYHVPIVALPDYVIEQNESVNNDYTSTEGEIYEPVRLTTERVFEDVPFAEIITAFDDESKPTKRDTHEAWVWDQLDSAGGRIERAVLRERWKDLGMESNILRTVISRMKKSQGVSESSDGIIYDSILALEREDNVQKDDRKNFHSLQERQKRQNQPREEII</sequence>
<protein>
    <submittedName>
        <fullName evidence="2">AAA family ATPase</fullName>
    </submittedName>
</protein>
<organism evidence="2 3">
    <name type="scientific">Arsenophonus nasoniae</name>
    <name type="common">son-killer infecting Nasonia vitripennis</name>
    <dbReference type="NCBI Taxonomy" id="638"/>
    <lineage>
        <taxon>Bacteria</taxon>
        <taxon>Pseudomonadati</taxon>
        <taxon>Pseudomonadota</taxon>
        <taxon>Gammaproteobacteria</taxon>
        <taxon>Enterobacterales</taxon>
        <taxon>Morganellaceae</taxon>
        <taxon>Arsenophonus</taxon>
    </lineage>
</organism>
<dbReference type="Gene3D" id="3.40.50.300">
    <property type="entry name" value="P-loop containing nucleotide triphosphate hydrolases"/>
    <property type="match status" value="1"/>
</dbReference>
<proteinExistence type="predicted"/>
<name>A0AA95GK51_9GAMM</name>
<evidence type="ECO:0000313" key="3">
    <source>
        <dbReference type="Proteomes" id="UP001177595"/>
    </source>
</evidence>
<accession>A0AA95GK51</accession>
<dbReference type="InterPro" id="IPR027417">
    <property type="entry name" value="P-loop_NTPase"/>
</dbReference>
<dbReference type="SUPFAM" id="SSF52540">
    <property type="entry name" value="P-loop containing nucleoside triphosphate hydrolases"/>
    <property type="match status" value="1"/>
</dbReference>
<evidence type="ECO:0000313" key="2">
    <source>
        <dbReference type="EMBL" id="WGM00528.1"/>
    </source>
</evidence>
<dbReference type="RefSeq" id="WP_280624136.1">
    <property type="nucleotide sequence ID" value="NZ_CP123504.1"/>
</dbReference>
<gene>
    <name evidence="2" type="ORF">QE210_11675</name>
</gene>
<dbReference type="EMBL" id="CP123504">
    <property type="protein sequence ID" value="WGM00528.1"/>
    <property type="molecule type" value="Genomic_DNA"/>
</dbReference>
<evidence type="ECO:0000256" key="1">
    <source>
        <dbReference type="SAM" id="MobiDB-lite"/>
    </source>
</evidence>